<evidence type="ECO:0000313" key="1">
    <source>
        <dbReference type="EMBL" id="GAG30146.1"/>
    </source>
</evidence>
<organism evidence="1">
    <name type="scientific">marine sediment metagenome</name>
    <dbReference type="NCBI Taxonomy" id="412755"/>
    <lineage>
        <taxon>unclassified sequences</taxon>
        <taxon>metagenomes</taxon>
        <taxon>ecological metagenomes</taxon>
    </lineage>
</organism>
<sequence>MGYDGDIMGQQYIETLQEEHGTHRALRYDGSGLEEEWAPSQLPAGQVLRGPKPLFKKLDESIVEEELARLGVGA</sequence>
<proteinExistence type="predicted"/>
<reference evidence="1" key="1">
    <citation type="journal article" date="2014" name="Front. Microbiol.">
        <title>High frequency of phylogenetically diverse reductive dehalogenase-homologous genes in deep subseafloor sedimentary metagenomes.</title>
        <authorList>
            <person name="Kawai M."/>
            <person name="Futagami T."/>
            <person name="Toyoda A."/>
            <person name="Takaki Y."/>
            <person name="Nishi S."/>
            <person name="Hori S."/>
            <person name="Arai W."/>
            <person name="Tsubouchi T."/>
            <person name="Morono Y."/>
            <person name="Uchiyama I."/>
            <person name="Ito T."/>
            <person name="Fujiyama A."/>
            <person name="Inagaki F."/>
            <person name="Takami H."/>
        </authorList>
    </citation>
    <scope>NUCLEOTIDE SEQUENCE</scope>
    <source>
        <strain evidence="1">Expedition CK06-06</strain>
    </source>
</reference>
<protein>
    <submittedName>
        <fullName evidence="1">Uncharacterized protein</fullName>
    </submittedName>
</protein>
<accession>X0XZL0</accession>
<dbReference type="EMBL" id="BARS01047842">
    <property type="protein sequence ID" value="GAG30146.1"/>
    <property type="molecule type" value="Genomic_DNA"/>
</dbReference>
<comment type="caution">
    <text evidence="1">The sequence shown here is derived from an EMBL/GenBank/DDBJ whole genome shotgun (WGS) entry which is preliminary data.</text>
</comment>
<name>X0XZL0_9ZZZZ</name>
<gene>
    <name evidence="1" type="ORF">S01H1_71803</name>
</gene>
<dbReference type="AlphaFoldDB" id="X0XZL0"/>